<evidence type="ECO:0000259" key="16">
    <source>
        <dbReference type="PROSITE" id="PS51198"/>
    </source>
</evidence>
<keyword evidence="10" id="KW-0413">Isomerase</keyword>
<keyword evidence="6" id="KW-0269">Exonuclease</keyword>
<evidence type="ECO:0000256" key="4">
    <source>
        <dbReference type="ARBA" id="ARBA00022801"/>
    </source>
</evidence>
<dbReference type="InterPro" id="IPR014017">
    <property type="entry name" value="DNA_helicase_UvrD-like_C"/>
</dbReference>
<reference evidence="18 19" key="1">
    <citation type="submission" date="2022-08" db="EMBL/GenBank/DDBJ databases">
        <title>Genome Sequence of the sulphate-reducing bacterium, Pseudodesulfovibrio sp. SYK.</title>
        <authorList>
            <person name="Kondo R."/>
            <person name="Kataoka T."/>
        </authorList>
    </citation>
    <scope>NUCLEOTIDE SEQUENCE [LARGE SCALE GENOMIC DNA]</scope>
    <source>
        <strain evidence="18 19">SYK</strain>
    </source>
</reference>
<keyword evidence="2 15" id="KW-0547">Nucleotide-binding</keyword>
<comment type="catalytic activity">
    <reaction evidence="14">
        <text>ATP + H2O = ADP + phosphate + H(+)</text>
        <dbReference type="Rhea" id="RHEA:13065"/>
        <dbReference type="ChEBI" id="CHEBI:15377"/>
        <dbReference type="ChEBI" id="CHEBI:15378"/>
        <dbReference type="ChEBI" id="CHEBI:30616"/>
        <dbReference type="ChEBI" id="CHEBI:43474"/>
        <dbReference type="ChEBI" id="CHEBI:456216"/>
        <dbReference type="EC" id="5.6.2.4"/>
    </reaction>
</comment>
<dbReference type="InterPro" id="IPR000212">
    <property type="entry name" value="DNA_helicase_UvrD/REP"/>
</dbReference>
<dbReference type="RefSeq" id="WP_281762718.1">
    <property type="nucleotide sequence ID" value="NZ_AP026709.1"/>
</dbReference>
<evidence type="ECO:0000256" key="5">
    <source>
        <dbReference type="ARBA" id="ARBA00022806"/>
    </source>
</evidence>
<keyword evidence="9" id="KW-0234">DNA repair</keyword>
<evidence type="ECO:0000256" key="11">
    <source>
        <dbReference type="ARBA" id="ARBA00034617"/>
    </source>
</evidence>
<dbReference type="Gene3D" id="3.40.50.300">
    <property type="entry name" value="P-loop containing nucleotide triphosphate hydrolases"/>
    <property type="match status" value="4"/>
</dbReference>
<evidence type="ECO:0000256" key="6">
    <source>
        <dbReference type="ARBA" id="ARBA00022839"/>
    </source>
</evidence>
<evidence type="ECO:0000256" key="8">
    <source>
        <dbReference type="ARBA" id="ARBA00023125"/>
    </source>
</evidence>
<dbReference type="InterPro" id="IPR038726">
    <property type="entry name" value="PDDEXK_AddAB-type"/>
</dbReference>
<dbReference type="InterPro" id="IPR014016">
    <property type="entry name" value="UvrD-like_ATP-bd"/>
</dbReference>
<evidence type="ECO:0000259" key="17">
    <source>
        <dbReference type="PROSITE" id="PS51217"/>
    </source>
</evidence>
<evidence type="ECO:0000256" key="7">
    <source>
        <dbReference type="ARBA" id="ARBA00022840"/>
    </source>
</evidence>
<dbReference type="Proteomes" id="UP001317742">
    <property type="component" value="Chromosome"/>
</dbReference>
<keyword evidence="5 15" id="KW-0347">Helicase</keyword>
<evidence type="ECO:0000313" key="18">
    <source>
        <dbReference type="EMBL" id="BDQ36838.1"/>
    </source>
</evidence>
<evidence type="ECO:0000256" key="2">
    <source>
        <dbReference type="ARBA" id="ARBA00022741"/>
    </source>
</evidence>
<evidence type="ECO:0000256" key="9">
    <source>
        <dbReference type="ARBA" id="ARBA00023204"/>
    </source>
</evidence>
<evidence type="ECO:0000256" key="3">
    <source>
        <dbReference type="ARBA" id="ARBA00022763"/>
    </source>
</evidence>
<name>A0ABM8AZD4_9BACT</name>
<sequence>MSKNIKLISASAGSGKTYSLTETFVNSLDEGVRPEGVVATTFTKKAAQEIGSRFRSKLFELDRTEDAQRVFGGYIGTVNSVCGALLKDYAFEIGQSPTVEVLPEGEDGAVFRVAISDAIGRRAKQIVPLVRSLEIEGWEDIVKDIIDKARSNAIDRKMMLESGKHSWELLKELLPDPISEAEGKKLDSEIVRELERTIAALPADGDTTKGTMGAKKNLQTISRTLYRGSVPHWSTWSKLSKISPTKKSAYEVETLHELAGQFLTHPRFHKEVRQFITLLFDCASEAAGLYQQYKRVLGLIDFTDQEALALQMVEDKDVASQLQERLDMVMVDEFQDTSPIQLALFLKLSKLVKQSVWVGDQKQSIYGFRGSDPALMDAVIEALGEPETLPNSWRTQPALVDFASEYFTAAFGQFGLPEKRVRLTSKVKATKPKHPHLKCWRFESKNKTNDTLCLADGIKSMIENAPDYVVLDKITREERTLKAGDIAVLCMTNADCRDVASVLEEHGIRAAIPRIGLMVRPEVVLVMAAYRYLLSAEDTLAVAELAKVFELEDWFTVALGKGMDAVKDLHPMFERIDDARQGLASLTPSEVLDLAIDLSDASRMALGWGNPALRQANLDALRGHALGYESTCKARRCACTPAGLVHHFHQLEKNEADDQAVGVGDDAVQVLTYHKSKGLEWPVVILTRLDSKERKNPFGLSIQSSDAHFDLDDPLAGRWLRYWPWPFGAQKKIADFSDAVDESDIAKEAFEQERRERLRLLYVGMTRARDYMILAAREEGKGSPTAWLDGYENAGGNQIMSLPEIYGVSQIEVGKQSFPVETVCLTPTEEGGKAAITQSHAPVLPEKTAHHPLARFVPSGDTIDEEKVSVEFFELGPPLLTKTTDSRVDLGDAVHAFLAVATPDQDDAALKARGKRIVSSLSLKDLNADMLLEIHHRLQAFITKTIDPAGIGEVLTEWPIHLKRGLQKGSGWIDMLSRQPDGDVIIDHKTSLGGRDVLKKKAVGYAGQLVTYAQALEKATEKRSKSLWLHFALSGAVVLLSQKE</sequence>
<dbReference type="InterPro" id="IPR011335">
    <property type="entry name" value="Restrct_endonuc-II-like"/>
</dbReference>
<dbReference type="SUPFAM" id="SSF52540">
    <property type="entry name" value="P-loop containing nucleoside triphosphate hydrolases"/>
    <property type="match status" value="1"/>
</dbReference>
<dbReference type="GO" id="GO:0004386">
    <property type="term" value="F:helicase activity"/>
    <property type="evidence" value="ECO:0007669"/>
    <property type="project" value="UniProtKB-KW"/>
</dbReference>
<keyword evidence="7 15" id="KW-0067">ATP-binding</keyword>
<dbReference type="Pfam" id="PF12705">
    <property type="entry name" value="PDDEXK_1"/>
    <property type="match status" value="1"/>
</dbReference>
<evidence type="ECO:0000256" key="13">
    <source>
        <dbReference type="ARBA" id="ARBA00034923"/>
    </source>
</evidence>
<feature type="domain" description="UvrD-like helicase ATP-binding" evidence="16">
    <location>
        <begin position="1"/>
        <end position="396"/>
    </location>
</feature>
<dbReference type="InterPro" id="IPR027417">
    <property type="entry name" value="P-loop_NTPase"/>
</dbReference>
<keyword evidence="1" id="KW-0540">Nuclease</keyword>
<dbReference type="PROSITE" id="PS51217">
    <property type="entry name" value="UVRD_HELICASE_CTER"/>
    <property type="match status" value="1"/>
</dbReference>
<proteinExistence type="predicted"/>
<comment type="catalytic activity">
    <reaction evidence="11">
        <text>Couples ATP hydrolysis with the unwinding of duplex DNA by translocating in the 3'-5' direction.</text>
        <dbReference type="EC" id="5.6.2.4"/>
    </reaction>
</comment>
<dbReference type="EC" id="5.6.2.4" evidence="12"/>
<feature type="binding site" evidence="15">
    <location>
        <begin position="10"/>
        <end position="17"/>
    </location>
    <ligand>
        <name>ATP</name>
        <dbReference type="ChEBI" id="CHEBI:30616"/>
    </ligand>
</feature>
<keyword evidence="8" id="KW-0238">DNA-binding</keyword>
<evidence type="ECO:0000256" key="1">
    <source>
        <dbReference type="ARBA" id="ARBA00022722"/>
    </source>
</evidence>
<dbReference type="PANTHER" id="PTHR11070">
    <property type="entry name" value="UVRD / RECB / PCRA DNA HELICASE FAMILY MEMBER"/>
    <property type="match status" value="1"/>
</dbReference>
<feature type="domain" description="UvrD-like helicase C-terminal" evidence="17">
    <location>
        <begin position="418"/>
        <end position="678"/>
    </location>
</feature>
<keyword evidence="4 15" id="KW-0378">Hydrolase</keyword>
<evidence type="ECO:0000256" key="10">
    <source>
        <dbReference type="ARBA" id="ARBA00023235"/>
    </source>
</evidence>
<accession>A0ABM8AZD4</accession>
<evidence type="ECO:0000256" key="14">
    <source>
        <dbReference type="ARBA" id="ARBA00048988"/>
    </source>
</evidence>
<keyword evidence="3" id="KW-0227">DNA damage</keyword>
<dbReference type="Pfam" id="PF00580">
    <property type="entry name" value="UvrD-helicase"/>
    <property type="match status" value="1"/>
</dbReference>
<dbReference type="SUPFAM" id="SSF52980">
    <property type="entry name" value="Restriction endonuclease-like"/>
    <property type="match status" value="1"/>
</dbReference>
<dbReference type="PANTHER" id="PTHR11070:SF2">
    <property type="entry name" value="ATP-DEPENDENT DNA HELICASE SRS2"/>
    <property type="match status" value="1"/>
</dbReference>
<organism evidence="18 19">
    <name type="scientific">Pseudodesulfovibrio nedwellii</name>
    <dbReference type="NCBI Taxonomy" id="2973072"/>
    <lineage>
        <taxon>Bacteria</taxon>
        <taxon>Pseudomonadati</taxon>
        <taxon>Thermodesulfobacteriota</taxon>
        <taxon>Desulfovibrionia</taxon>
        <taxon>Desulfovibrionales</taxon>
        <taxon>Desulfovibrionaceae</taxon>
    </lineage>
</organism>
<evidence type="ECO:0000256" key="15">
    <source>
        <dbReference type="PROSITE-ProRule" id="PRU00560"/>
    </source>
</evidence>
<dbReference type="PROSITE" id="PS51198">
    <property type="entry name" value="UVRD_HELICASE_ATP_BIND"/>
    <property type="match status" value="1"/>
</dbReference>
<evidence type="ECO:0000313" key="19">
    <source>
        <dbReference type="Proteomes" id="UP001317742"/>
    </source>
</evidence>
<dbReference type="Gene3D" id="3.90.320.10">
    <property type="match status" value="1"/>
</dbReference>
<gene>
    <name evidence="18" type="ORF">SYK_11980</name>
</gene>
<protein>
    <recommendedName>
        <fullName evidence="12">DNA 3'-5' helicase</fullName>
        <ecNumber evidence="12">5.6.2.4</ecNumber>
    </recommendedName>
    <alternativeName>
        <fullName evidence="13">DNA 3'-5' helicase II</fullName>
    </alternativeName>
</protein>
<keyword evidence="19" id="KW-1185">Reference proteome</keyword>
<evidence type="ECO:0000256" key="12">
    <source>
        <dbReference type="ARBA" id="ARBA00034808"/>
    </source>
</evidence>
<dbReference type="InterPro" id="IPR011604">
    <property type="entry name" value="PDDEXK-like_dom_sf"/>
</dbReference>
<dbReference type="Pfam" id="PF13361">
    <property type="entry name" value="UvrD_C"/>
    <property type="match status" value="1"/>
</dbReference>
<dbReference type="EMBL" id="AP026709">
    <property type="protein sequence ID" value="BDQ36838.1"/>
    <property type="molecule type" value="Genomic_DNA"/>
</dbReference>